<evidence type="ECO:0000256" key="2">
    <source>
        <dbReference type="ARBA" id="ARBA00022729"/>
    </source>
</evidence>
<name>A0A1M6DNW1_9FIRM</name>
<evidence type="ECO:0000313" key="6">
    <source>
        <dbReference type="EMBL" id="SHI74819.1"/>
    </source>
</evidence>
<keyword evidence="2" id="KW-0732">Signal</keyword>
<evidence type="ECO:0000256" key="3">
    <source>
        <dbReference type="ARBA" id="ARBA00023136"/>
    </source>
</evidence>
<sequence>MNRLIVDEKEKIYTYGKDGSKSKLLVYEKTEKKEIMLYSYCPRNDHIHQSMVNVIRKFEQKYLNIKIKFVAHDNLQQINTELLTGKGADIICGIYPAMEYITKGVFLDLNRMIDADSKFNKEDYNEAVIEGSRYGEALYIMPITYVKQFYAGNKNLLEDNNIKTDIEWTWRDLYEIMNKVKSKGIYATSTCPQEENLLLMVKDALDYYIDWENKQARFNSKEFRETLELFKVIKSGNFEHLEAEPYPRNGRKFELLLNNTLFYPDFHSG</sequence>
<gene>
    <name evidence="6" type="ORF">SAMN02745176_01204</name>
</gene>
<dbReference type="AlphaFoldDB" id="A0A1M6DNW1"/>
<keyword evidence="1" id="KW-1003">Cell membrane</keyword>
<dbReference type="PANTHER" id="PTHR43649">
    <property type="entry name" value="ARABINOSE-BINDING PROTEIN-RELATED"/>
    <property type="match status" value="1"/>
</dbReference>
<evidence type="ECO:0000313" key="7">
    <source>
        <dbReference type="Proteomes" id="UP000184442"/>
    </source>
</evidence>
<dbReference type="Gene3D" id="3.40.190.10">
    <property type="entry name" value="Periplasmic binding protein-like II"/>
    <property type="match status" value="1"/>
</dbReference>
<keyword evidence="3" id="KW-0472">Membrane</keyword>
<evidence type="ECO:0000256" key="4">
    <source>
        <dbReference type="ARBA" id="ARBA00023139"/>
    </source>
</evidence>
<dbReference type="InterPro" id="IPR050490">
    <property type="entry name" value="Bact_solute-bd_prot1"/>
</dbReference>
<dbReference type="Proteomes" id="UP000184442">
    <property type="component" value="Unassembled WGS sequence"/>
</dbReference>
<dbReference type="EMBL" id="FQZS01000007">
    <property type="protein sequence ID" value="SHI74819.1"/>
    <property type="molecule type" value="Genomic_DNA"/>
</dbReference>
<dbReference type="OrthoDB" id="2081033at2"/>
<keyword evidence="5" id="KW-0449">Lipoprotein</keyword>
<keyword evidence="4" id="KW-0564">Palmitate</keyword>
<keyword evidence="7" id="KW-1185">Reference proteome</keyword>
<evidence type="ECO:0000256" key="5">
    <source>
        <dbReference type="ARBA" id="ARBA00023288"/>
    </source>
</evidence>
<organism evidence="6 7">
    <name type="scientific">Lutispora thermophila DSM 19022</name>
    <dbReference type="NCBI Taxonomy" id="1122184"/>
    <lineage>
        <taxon>Bacteria</taxon>
        <taxon>Bacillati</taxon>
        <taxon>Bacillota</taxon>
        <taxon>Clostridia</taxon>
        <taxon>Lutisporales</taxon>
        <taxon>Lutisporaceae</taxon>
        <taxon>Lutispora</taxon>
    </lineage>
</organism>
<dbReference type="Pfam" id="PF01547">
    <property type="entry name" value="SBP_bac_1"/>
    <property type="match status" value="1"/>
</dbReference>
<reference evidence="6 7" key="1">
    <citation type="submission" date="2016-11" db="EMBL/GenBank/DDBJ databases">
        <authorList>
            <person name="Jaros S."/>
            <person name="Januszkiewicz K."/>
            <person name="Wedrychowicz H."/>
        </authorList>
    </citation>
    <scope>NUCLEOTIDE SEQUENCE [LARGE SCALE GENOMIC DNA]</scope>
    <source>
        <strain evidence="6 7">DSM 19022</strain>
    </source>
</reference>
<proteinExistence type="predicted"/>
<evidence type="ECO:0000256" key="1">
    <source>
        <dbReference type="ARBA" id="ARBA00022475"/>
    </source>
</evidence>
<dbReference type="PANTHER" id="PTHR43649:SF33">
    <property type="entry name" value="POLYGALACTURONAN_RHAMNOGALACTURONAN-BINDING PROTEIN YTCQ"/>
    <property type="match status" value="1"/>
</dbReference>
<accession>A0A1M6DNW1</accession>
<dbReference type="SUPFAM" id="SSF53850">
    <property type="entry name" value="Periplasmic binding protein-like II"/>
    <property type="match status" value="1"/>
</dbReference>
<dbReference type="RefSeq" id="WP_073025333.1">
    <property type="nucleotide sequence ID" value="NZ_FQZS01000007.1"/>
</dbReference>
<dbReference type="STRING" id="1122184.SAMN02745176_01204"/>
<dbReference type="InterPro" id="IPR006059">
    <property type="entry name" value="SBP"/>
</dbReference>
<protein>
    <submittedName>
        <fullName evidence="6">Extracellular solute-binding protein</fullName>
    </submittedName>
</protein>